<dbReference type="GO" id="GO:0009253">
    <property type="term" value="P:peptidoglycan catabolic process"/>
    <property type="evidence" value="ECO:0007669"/>
    <property type="project" value="InterPro"/>
</dbReference>
<sequence>MRFSHARHARAKPRYARIGVGVAAVVAMLVPGVAHADAGFDNSSWQGCYNAQAAKNSGASFSITKITEGVNYVNPAADCQLQANRAAGLRIGAYGYARPEYGNSPEAEADFFNAQSNARGLVHAGVIPFLDWEPPASHRGDTEWAKRWLDRVASYWGVKPIIYMSASTISAGDWRAVAGADYGLWVAGYPRGYAGERLRDPGAPPYSVAPWPFAAAWQYSSSGHVPGVGTAVDVNWWYGDAGTWAKYANAPIGTRPNPVAPSLTPQQGAPVGDAASIASAVIRGDYGNDPQRHALLGNRYNEVMAAVNERLRGNTGGGTGSGVYVVRPGDCLSAVFGGSWPTVARLNGIHAPYVIHPGQRLSTGGGGAGGRSVTVRRGDTLSGIAARLGVPQGQLHGYRSGDPGLIYPGEVLSY</sequence>
<keyword evidence="7" id="KW-1185">Reference proteome</keyword>
<comment type="caution">
    <text evidence="6">The sequence shown here is derived from an EMBL/GenBank/DDBJ whole genome shotgun (WGS) entry which is preliminary data.</text>
</comment>
<gene>
    <name evidence="6" type="ORF">BACT_1060</name>
</gene>
<dbReference type="AlphaFoldDB" id="A0A086Z1F8"/>
<dbReference type="STRING" id="1437605.AB656_03915"/>
<dbReference type="PANTHER" id="PTHR34135:SF2">
    <property type="entry name" value="LYSOZYME"/>
    <property type="match status" value="1"/>
</dbReference>
<keyword evidence="2 6" id="KW-0378">Hydrolase</keyword>
<keyword evidence="4" id="KW-0732">Signal</keyword>
<evidence type="ECO:0000259" key="5">
    <source>
        <dbReference type="SMART" id="SM00257"/>
    </source>
</evidence>
<evidence type="ECO:0000256" key="2">
    <source>
        <dbReference type="ARBA" id="ARBA00022801"/>
    </source>
</evidence>
<dbReference type="GO" id="GO:0016052">
    <property type="term" value="P:carbohydrate catabolic process"/>
    <property type="evidence" value="ECO:0007669"/>
    <property type="project" value="TreeGrafter"/>
</dbReference>
<dbReference type="GO" id="GO:0016998">
    <property type="term" value="P:cell wall macromolecule catabolic process"/>
    <property type="evidence" value="ECO:0007669"/>
    <property type="project" value="InterPro"/>
</dbReference>
<evidence type="ECO:0000313" key="7">
    <source>
        <dbReference type="Proteomes" id="UP000029015"/>
    </source>
</evidence>
<dbReference type="PROSITE" id="PS51904">
    <property type="entry name" value="GLYCOSYL_HYDROL_F25_2"/>
    <property type="match status" value="1"/>
</dbReference>
<dbReference type="InterPro" id="IPR036779">
    <property type="entry name" value="LysM_dom_sf"/>
</dbReference>
<dbReference type="PATRIC" id="fig|1437605.7.peg.807"/>
<comment type="similarity">
    <text evidence="1">Belongs to the glycosyl hydrolase 25 family.</text>
</comment>
<dbReference type="Pfam" id="PF08230">
    <property type="entry name" value="CW_7"/>
    <property type="match status" value="1"/>
</dbReference>
<dbReference type="SMART" id="SM00641">
    <property type="entry name" value="Glyco_25"/>
    <property type="match status" value="1"/>
</dbReference>
<dbReference type="Pfam" id="PF01183">
    <property type="entry name" value="Glyco_hydro_25"/>
    <property type="match status" value="1"/>
</dbReference>
<accession>A0A086Z1F8</accession>
<dbReference type="Pfam" id="PF01476">
    <property type="entry name" value="LysM"/>
    <property type="match status" value="2"/>
</dbReference>
<dbReference type="InterPro" id="IPR018077">
    <property type="entry name" value="Glyco_hydro_fam25_subgr"/>
</dbReference>
<name>A0A086Z1F8_9BIFI</name>
<dbReference type="InterPro" id="IPR018392">
    <property type="entry name" value="LysM"/>
</dbReference>
<organism evidence="6 7">
    <name type="scientific">Bifidobacterium actinocoloniiforme DSM 22766</name>
    <dbReference type="NCBI Taxonomy" id="1437605"/>
    <lineage>
        <taxon>Bacteria</taxon>
        <taxon>Bacillati</taxon>
        <taxon>Actinomycetota</taxon>
        <taxon>Actinomycetes</taxon>
        <taxon>Bifidobacteriales</taxon>
        <taxon>Bifidobacteriaceae</taxon>
        <taxon>Bifidobacterium</taxon>
    </lineage>
</organism>
<dbReference type="OrthoDB" id="287365at2"/>
<dbReference type="InterPro" id="IPR017853">
    <property type="entry name" value="GH"/>
</dbReference>
<dbReference type="EMBL" id="JGYK01000001">
    <property type="protein sequence ID" value="KFI40358.1"/>
    <property type="molecule type" value="Genomic_DNA"/>
</dbReference>
<dbReference type="SUPFAM" id="SSF51445">
    <property type="entry name" value="(Trans)glycosidases"/>
    <property type="match status" value="1"/>
</dbReference>
<dbReference type="eggNOG" id="COG1388">
    <property type="taxonomic scope" value="Bacteria"/>
</dbReference>
<reference evidence="6 7" key="1">
    <citation type="submission" date="2014-03" db="EMBL/GenBank/DDBJ databases">
        <title>Genomics of Bifidobacteria.</title>
        <authorList>
            <person name="Ventura M."/>
            <person name="Milani C."/>
            <person name="Lugli G.A."/>
        </authorList>
    </citation>
    <scope>NUCLEOTIDE SEQUENCE [LARGE SCALE GENOMIC DNA]</scope>
    <source>
        <strain evidence="6 7">DSM 22766</strain>
    </source>
</reference>
<dbReference type="SMART" id="SM00257">
    <property type="entry name" value="LysM"/>
    <property type="match status" value="2"/>
</dbReference>
<dbReference type="KEGG" id="bact:AB656_03915"/>
<dbReference type="SUPFAM" id="SSF54106">
    <property type="entry name" value="LysM domain"/>
    <property type="match status" value="1"/>
</dbReference>
<keyword evidence="3" id="KW-0326">Glycosidase</keyword>
<feature type="domain" description="LysM" evidence="5">
    <location>
        <begin position="372"/>
        <end position="413"/>
    </location>
</feature>
<dbReference type="Proteomes" id="UP000029015">
    <property type="component" value="Unassembled WGS sequence"/>
</dbReference>
<feature type="domain" description="LysM" evidence="5">
    <location>
        <begin position="323"/>
        <end position="364"/>
    </location>
</feature>
<dbReference type="eggNOG" id="COG3757">
    <property type="taxonomic scope" value="Bacteria"/>
</dbReference>
<evidence type="ECO:0000313" key="6">
    <source>
        <dbReference type="EMBL" id="KFI40358.1"/>
    </source>
</evidence>
<evidence type="ECO:0000256" key="3">
    <source>
        <dbReference type="ARBA" id="ARBA00023295"/>
    </source>
</evidence>
<dbReference type="PANTHER" id="PTHR34135">
    <property type="entry name" value="LYSOZYME"/>
    <property type="match status" value="1"/>
</dbReference>
<dbReference type="GO" id="GO:0003796">
    <property type="term" value="F:lysozyme activity"/>
    <property type="evidence" value="ECO:0007669"/>
    <property type="project" value="InterPro"/>
</dbReference>
<protein>
    <submittedName>
        <fullName evidence="6">Glycoside hydrolase, family 25</fullName>
    </submittedName>
</protein>
<dbReference type="InterPro" id="IPR002053">
    <property type="entry name" value="Glyco_hydro_25"/>
</dbReference>
<evidence type="ECO:0000256" key="4">
    <source>
        <dbReference type="SAM" id="SignalP"/>
    </source>
</evidence>
<dbReference type="RefSeq" id="WP_033504746.1">
    <property type="nucleotide sequence ID" value="NZ_CP011786.1"/>
</dbReference>
<dbReference type="Gene3D" id="3.10.350.10">
    <property type="entry name" value="LysM domain"/>
    <property type="match status" value="2"/>
</dbReference>
<feature type="signal peptide" evidence="4">
    <location>
        <begin position="1"/>
        <end position="36"/>
    </location>
</feature>
<feature type="chain" id="PRO_5009746117" evidence="4">
    <location>
        <begin position="37"/>
        <end position="414"/>
    </location>
</feature>
<dbReference type="CDD" id="cd00118">
    <property type="entry name" value="LysM"/>
    <property type="match status" value="2"/>
</dbReference>
<dbReference type="Gene3D" id="3.20.20.80">
    <property type="entry name" value="Glycosidases"/>
    <property type="match status" value="1"/>
</dbReference>
<evidence type="ECO:0000256" key="1">
    <source>
        <dbReference type="ARBA" id="ARBA00010646"/>
    </source>
</evidence>
<dbReference type="InterPro" id="IPR013168">
    <property type="entry name" value="Cpl_7_lyso_C"/>
</dbReference>
<proteinExistence type="inferred from homology"/>